<dbReference type="GO" id="GO:0005886">
    <property type="term" value="C:plasma membrane"/>
    <property type="evidence" value="ECO:0007669"/>
    <property type="project" value="UniProtKB-SubCell"/>
</dbReference>
<evidence type="ECO:0000256" key="10">
    <source>
        <dbReference type="ARBA" id="ARBA00035120"/>
    </source>
</evidence>
<feature type="binding site" evidence="12">
    <location>
        <position position="71"/>
    </location>
    <ligand>
        <name>Na(+)</name>
        <dbReference type="ChEBI" id="CHEBI:29101"/>
        <note>structural</note>
    </ligand>
</feature>
<dbReference type="NCBIfam" id="TIGR00494">
    <property type="entry name" value="crcB"/>
    <property type="match status" value="1"/>
</dbReference>
<keyword evidence="4 12" id="KW-0812">Transmembrane</keyword>
<name>A0A6I3S6N3_9BURK</name>
<keyword evidence="9 12" id="KW-0407">Ion channel</keyword>
<dbReference type="HAMAP" id="MF_00454">
    <property type="entry name" value="FluC"/>
    <property type="match status" value="1"/>
</dbReference>
<reference evidence="13 14" key="1">
    <citation type="journal article" date="2019" name="Nat. Med.">
        <title>A library of human gut bacterial isolates paired with longitudinal multiomics data enables mechanistic microbiome research.</title>
        <authorList>
            <person name="Poyet M."/>
            <person name="Groussin M."/>
            <person name="Gibbons S.M."/>
            <person name="Avila-Pacheco J."/>
            <person name="Jiang X."/>
            <person name="Kearney S.M."/>
            <person name="Perrotta A.R."/>
            <person name="Berdy B."/>
            <person name="Zhao S."/>
            <person name="Lieberman T.D."/>
            <person name="Swanson P.K."/>
            <person name="Smith M."/>
            <person name="Roesemann S."/>
            <person name="Alexander J.E."/>
            <person name="Rich S.A."/>
            <person name="Livny J."/>
            <person name="Vlamakis H."/>
            <person name="Clish C."/>
            <person name="Bullock K."/>
            <person name="Deik A."/>
            <person name="Scott J."/>
            <person name="Pierce K.A."/>
            <person name="Xavier R.J."/>
            <person name="Alm E.J."/>
        </authorList>
    </citation>
    <scope>NUCLEOTIDE SEQUENCE [LARGE SCALE GENOMIC DNA]</scope>
    <source>
        <strain evidence="13 14">BIOML-A2</strain>
    </source>
</reference>
<keyword evidence="12" id="KW-0479">Metal-binding</keyword>
<feature type="transmembrane region" description="Helical" evidence="12">
    <location>
        <begin position="94"/>
        <end position="114"/>
    </location>
</feature>
<evidence type="ECO:0000256" key="12">
    <source>
        <dbReference type="HAMAP-Rule" id="MF_00454"/>
    </source>
</evidence>
<evidence type="ECO:0000256" key="9">
    <source>
        <dbReference type="ARBA" id="ARBA00023303"/>
    </source>
</evidence>
<comment type="similarity">
    <text evidence="10 12">Belongs to the fluoride channel Fluc/FEX (TC 1.A.43) family.</text>
</comment>
<protein>
    <recommendedName>
        <fullName evidence="12">Fluoride-specific ion channel FluC</fullName>
    </recommendedName>
</protein>
<comment type="activity regulation">
    <text evidence="12">Na(+) is not transported, but it plays an essential structural role and its presence is essential for fluoride channel function.</text>
</comment>
<keyword evidence="3" id="KW-0997">Cell inner membrane</keyword>
<evidence type="ECO:0000256" key="3">
    <source>
        <dbReference type="ARBA" id="ARBA00022519"/>
    </source>
</evidence>
<evidence type="ECO:0000256" key="6">
    <source>
        <dbReference type="ARBA" id="ARBA00023053"/>
    </source>
</evidence>
<evidence type="ECO:0000256" key="11">
    <source>
        <dbReference type="ARBA" id="ARBA00035585"/>
    </source>
</evidence>
<dbReference type="PANTHER" id="PTHR28259">
    <property type="entry name" value="FLUORIDE EXPORT PROTEIN 1-RELATED"/>
    <property type="match status" value="1"/>
</dbReference>
<organism evidence="13 14">
    <name type="scientific">Parasutterella excrementihominis</name>
    <dbReference type="NCBI Taxonomy" id="487175"/>
    <lineage>
        <taxon>Bacteria</taxon>
        <taxon>Pseudomonadati</taxon>
        <taxon>Pseudomonadota</taxon>
        <taxon>Betaproteobacteria</taxon>
        <taxon>Burkholderiales</taxon>
        <taxon>Sutterellaceae</taxon>
        <taxon>Parasutterella</taxon>
    </lineage>
</organism>
<accession>A0A6I3S6N3</accession>
<comment type="subcellular location">
    <subcellularLocation>
        <location evidence="1 12">Cell membrane</location>
        <topology evidence="1 12">Multi-pass membrane protein</topology>
    </subcellularLocation>
</comment>
<comment type="catalytic activity">
    <reaction evidence="11">
        <text>fluoride(in) = fluoride(out)</text>
        <dbReference type="Rhea" id="RHEA:76159"/>
        <dbReference type="ChEBI" id="CHEBI:17051"/>
    </reaction>
    <physiologicalReaction direction="left-to-right" evidence="11">
        <dbReference type="Rhea" id="RHEA:76160"/>
    </physiologicalReaction>
</comment>
<evidence type="ECO:0000256" key="2">
    <source>
        <dbReference type="ARBA" id="ARBA00022475"/>
    </source>
</evidence>
<feature type="binding site" evidence="12">
    <location>
        <position position="68"/>
    </location>
    <ligand>
        <name>Na(+)</name>
        <dbReference type="ChEBI" id="CHEBI:29101"/>
        <note>structural</note>
    </ligand>
</feature>
<dbReference type="Proteomes" id="UP000462362">
    <property type="component" value="Unassembled WGS sequence"/>
</dbReference>
<dbReference type="GO" id="GO:0062054">
    <property type="term" value="F:fluoride channel activity"/>
    <property type="evidence" value="ECO:0007669"/>
    <property type="project" value="UniProtKB-UniRule"/>
</dbReference>
<evidence type="ECO:0000256" key="7">
    <source>
        <dbReference type="ARBA" id="ARBA00023065"/>
    </source>
</evidence>
<keyword evidence="8 12" id="KW-0472">Membrane</keyword>
<keyword evidence="6 12" id="KW-0915">Sodium</keyword>
<dbReference type="InterPro" id="IPR003691">
    <property type="entry name" value="FluC"/>
</dbReference>
<dbReference type="GO" id="GO:0140114">
    <property type="term" value="P:cellular detoxification of fluoride"/>
    <property type="evidence" value="ECO:0007669"/>
    <property type="project" value="UniProtKB-UniRule"/>
</dbReference>
<proteinExistence type="inferred from homology"/>
<dbReference type="PANTHER" id="PTHR28259:SF1">
    <property type="entry name" value="FLUORIDE EXPORT PROTEIN 1-RELATED"/>
    <property type="match status" value="1"/>
</dbReference>
<dbReference type="Pfam" id="PF02537">
    <property type="entry name" value="CRCB"/>
    <property type="match status" value="1"/>
</dbReference>
<evidence type="ECO:0000313" key="13">
    <source>
        <dbReference type="EMBL" id="MTU44442.1"/>
    </source>
</evidence>
<comment type="function">
    <text evidence="12">Fluoride-specific ion channel. Important for reducing fluoride concentration in the cell, thus reducing its toxicity.</text>
</comment>
<evidence type="ECO:0000256" key="1">
    <source>
        <dbReference type="ARBA" id="ARBA00004651"/>
    </source>
</evidence>
<feature type="transmembrane region" description="Helical" evidence="12">
    <location>
        <begin position="20"/>
        <end position="48"/>
    </location>
</feature>
<evidence type="ECO:0000256" key="4">
    <source>
        <dbReference type="ARBA" id="ARBA00022692"/>
    </source>
</evidence>
<keyword evidence="2 12" id="KW-1003">Cell membrane</keyword>
<feature type="transmembrane region" description="Helical" evidence="12">
    <location>
        <begin position="60"/>
        <end position="82"/>
    </location>
</feature>
<evidence type="ECO:0000256" key="5">
    <source>
        <dbReference type="ARBA" id="ARBA00022989"/>
    </source>
</evidence>
<evidence type="ECO:0000256" key="8">
    <source>
        <dbReference type="ARBA" id="ARBA00023136"/>
    </source>
</evidence>
<keyword evidence="5 12" id="KW-1133">Transmembrane helix</keyword>
<sequence length="117" mass="12560">MIYLSVMIGGGLGSLLRFLISSFGFLPFATVFINIVGSFILGFLTFFFLDRPEVPPDLRFGLTAGFCGGFTTFSTFSVEVYAMVLDNHIGQAAFYVLASYLGGLLAVALGAFLAKNC</sequence>
<dbReference type="RefSeq" id="WP_155168421.1">
    <property type="nucleotide sequence ID" value="NZ_WNCA01000075.1"/>
</dbReference>
<gene>
    <name evidence="12 13" type="primary">crcB</name>
    <name evidence="12" type="synonym">fluC</name>
    <name evidence="13" type="ORF">GMD42_12715</name>
</gene>
<dbReference type="EMBL" id="WNCL01000078">
    <property type="protein sequence ID" value="MTU44442.1"/>
    <property type="molecule type" value="Genomic_DNA"/>
</dbReference>
<evidence type="ECO:0000313" key="14">
    <source>
        <dbReference type="Proteomes" id="UP000462362"/>
    </source>
</evidence>
<dbReference type="GO" id="GO:0046872">
    <property type="term" value="F:metal ion binding"/>
    <property type="evidence" value="ECO:0007669"/>
    <property type="project" value="UniProtKB-KW"/>
</dbReference>
<comment type="caution">
    <text evidence="13">The sequence shown here is derived from an EMBL/GenBank/DDBJ whole genome shotgun (WGS) entry which is preliminary data.</text>
</comment>
<keyword evidence="7 12" id="KW-0406">Ion transport</keyword>
<dbReference type="AlphaFoldDB" id="A0A6I3S6N3"/>
<keyword evidence="12" id="KW-0813">Transport</keyword>